<gene>
    <name evidence="8" type="ORF">PDIG_15120</name>
</gene>
<proteinExistence type="inferred from homology"/>
<dbReference type="InParanoid" id="K9GS07"/>
<comment type="caution">
    <text evidence="8">The sequence shown here is derived from an EMBL/GenBank/DDBJ whole genome shotgun (WGS) entry which is preliminary data.</text>
</comment>
<feature type="transmembrane region" description="Helical" evidence="6">
    <location>
        <begin position="139"/>
        <end position="161"/>
    </location>
</feature>
<evidence type="ECO:0000259" key="7">
    <source>
        <dbReference type="Pfam" id="PF20684"/>
    </source>
</evidence>
<dbReference type="PANTHER" id="PTHR33048:SF155">
    <property type="entry name" value="INTEGRAL MEMBRANE PROTEIN"/>
    <property type="match status" value="1"/>
</dbReference>
<dbReference type="GO" id="GO:0016020">
    <property type="term" value="C:membrane"/>
    <property type="evidence" value="ECO:0007669"/>
    <property type="project" value="UniProtKB-SubCell"/>
</dbReference>
<sequence>MFDRGPRLLREIWALTAIAIVIVALRVIAKIRIRKFDWDDILMVSALVSLSPCNILKINANLMPGIQVLTLVGSALITVCVQYGFGRHVWDLNTTTVVPKVIMFDYLTQTFGIAGGTMGRISFILFISGLLGTRRSHRVILWVIVLLQILTNVMLIIILFVQCPGHASAIWTKDGGKCWDVHIQAYYGYYQGSLNSATDLYLAVFSTYIFWNLNLQLRVKIGLVTLLGLGIFAMAASIMKAVQTRVLAHAHDDPTTATVNYDRWLYIEAYVVIITASIPCIRSLMRSVRGGTTGTGRSAYELSSPCTGSSVPTPRSRRLTPKAMIRIQDHSSADDILEGHHIEIDIEHERIDSKTSAQVYV</sequence>
<feature type="transmembrane region" description="Helical" evidence="6">
    <location>
        <begin position="66"/>
        <end position="86"/>
    </location>
</feature>
<evidence type="ECO:0000313" key="8">
    <source>
        <dbReference type="EMBL" id="EKV17388.1"/>
    </source>
</evidence>
<feature type="transmembrane region" description="Helical" evidence="6">
    <location>
        <begin position="12"/>
        <end position="29"/>
    </location>
</feature>
<dbReference type="OMA" id="FVQCPGH"/>
<feature type="transmembrane region" description="Helical" evidence="6">
    <location>
        <begin position="189"/>
        <end position="211"/>
    </location>
</feature>
<feature type="transmembrane region" description="Helical" evidence="6">
    <location>
        <begin position="223"/>
        <end position="243"/>
    </location>
</feature>
<keyword evidence="3 6" id="KW-1133">Transmembrane helix</keyword>
<evidence type="ECO:0000256" key="4">
    <source>
        <dbReference type="ARBA" id="ARBA00023136"/>
    </source>
</evidence>
<dbReference type="PANTHER" id="PTHR33048">
    <property type="entry name" value="PTH11-LIKE INTEGRAL MEMBRANE PROTEIN (AFU_ORTHOLOGUE AFUA_5G11245)"/>
    <property type="match status" value="1"/>
</dbReference>
<accession>K9GS07</accession>
<evidence type="ECO:0000256" key="6">
    <source>
        <dbReference type="SAM" id="Phobius"/>
    </source>
</evidence>
<reference evidence="9" key="1">
    <citation type="journal article" date="2012" name="BMC Genomics">
        <title>Genome sequence of the necrotrophic fungus Penicillium digitatum, the main postharvest pathogen of citrus.</title>
        <authorList>
            <person name="Marcet-Houben M."/>
            <person name="Ballester A.-R."/>
            <person name="de la Fuente B."/>
            <person name="Harries E."/>
            <person name="Marcos J.F."/>
            <person name="Gonzalez-Candelas L."/>
            <person name="Gabaldon T."/>
        </authorList>
    </citation>
    <scope>NUCLEOTIDE SEQUENCE [LARGE SCALE GENOMIC DNA]</scope>
    <source>
        <strain evidence="9">PHI26 / CECT 20796</strain>
    </source>
</reference>
<dbReference type="eggNOG" id="ENOG502SHS7">
    <property type="taxonomic scope" value="Eukaryota"/>
</dbReference>
<protein>
    <recommendedName>
        <fullName evidence="7">Rhodopsin domain-containing protein</fullName>
    </recommendedName>
</protein>
<feature type="transmembrane region" description="Helical" evidence="6">
    <location>
        <begin position="106"/>
        <end position="127"/>
    </location>
</feature>
<evidence type="ECO:0000256" key="1">
    <source>
        <dbReference type="ARBA" id="ARBA00004141"/>
    </source>
</evidence>
<keyword evidence="2 6" id="KW-0812">Transmembrane</keyword>
<comment type="similarity">
    <text evidence="5">Belongs to the SAT4 family.</text>
</comment>
<name>K9GS07_PEND2</name>
<evidence type="ECO:0000256" key="3">
    <source>
        <dbReference type="ARBA" id="ARBA00022989"/>
    </source>
</evidence>
<dbReference type="InterPro" id="IPR052337">
    <property type="entry name" value="SAT4-like"/>
</dbReference>
<evidence type="ECO:0000256" key="2">
    <source>
        <dbReference type="ARBA" id="ARBA00022692"/>
    </source>
</evidence>
<dbReference type="Proteomes" id="UP000009882">
    <property type="component" value="Unassembled WGS sequence"/>
</dbReference>
<dbReference type="AlphaFoldDB" id="K9GS07"/>
<organism evidence="8 9">
    <name type="scientific">Penicillium digitatum (strain PHI26 / CECT 20796)</name>
    <name type="common">Green mold</name>
    <dbReference type="NCBI Taxonomy" id="1170229"/>
    <lineage>
        <taxon>Eukaryota</taxon>
        <taxon>Fungi</taxon>
        <taxon>Dikarya</taxon>
        <taxon>Ascomycota</taxon>
        <taxon>Pezizomycotina</taxon>
        <taxon>Eurotiomycetes</taxon>
        <taxon>Eurotiomycetidae</taxon>
        <taxon>Eurotiales</taxon>
        <taxon>Aspergillaceae</taxon>
        <taxon>Penicillium</taxon>
    </lineage>
</organism>
<dbReference type="OrthoDB" id="5429740at2759"/>
<evidence type="ECO:0000256" key="5">
    <source>
        <dbReference type="ARBA" id="ARBA00038359"/>
    </source>
</evidence>
<comment type="subcellular location">
    <subcellularLocation>
        <location evidence="1">Membrane</location>
        <topology evidence="1">Multi-pass membrane protein</topology>
    </subcellularLocation>
</comment>
<dbReference type="InterPro" id="IPR049326">
    <property type="entry name" value="Rhodopsin_dom_fungi"/>
</dbReference>
<keyword evidence="9" id="KW-1185">Reference proteome</keyword>
<dbReference type="EMBL" id="AKCT01000066">
    <property type="protein sequence ID" value="EKV17388.1"/>
    <property type="molecule type" value="Genomic_DNA"/>
</dbReference>
<evidence type="ECO:0000313" key="9">
    <source>
        <dbReference type="Proteomes" id="UP000009882"/>
    </source>
</evidence>
<dbReference type="Pfam" id="PF20684">
    <property type="entry name" value="Fung_rhodopsin"/>
    <property type="match status" value="1"/>
</dbReference>
<feature type="transmembrane region" description="Helical" evidence="6">
    <location>
        <begin position="263"/>
        <end position="281"/>
    </location>
</feature>
<dbReference type="HOGENOM" id="CLU_028200_3_7_1"/>
<keyword evidence="4 6" id="KW-0472">Membrane</keyword>
<feature type="domain" description="Rhodopsin" evidence="7">
    <location>
        <begin position="25"/>
        <end position="286"/>
    </location>
</feature>
<dbReference type="STRING" id="1170229.K9GS07"/>